<evidence type="ECO:0000256" key="5">
    <source>
        <dbReference type="ARBA" id="ARBA00023004"/>
    </source>
</evidence>
<dbReference type="PRINTS" id="PR00385">
    <property type="entry name" value="P450"/>
</dbReference>
<evidence type="ECO:0000256" key="3">
    <source>
        <dbReference type="ARBA" id="ARBA00022723"/>
    </source>
</evidence>
<organism evidence="11">
    <name type="scientific">Chlorella variabilis</name>
    <name type="common">Green alga</name>
    <dbReference type="NCBI Taxonomy" id="554065"/>
    <lineage>
        <taxon>Eukaryota</taxon>
        <taxon>Viridiplantae</taxon>
        <taxon>Chlorophyta</taxon>
        <taxon>core chlorophytes</taxon>
        <taxon>Trebouxiophyceae</taxon>
        <taxon>Chlorellales</taxon>
        <taxon>Chlorellaceae</taxon>
        <taxon>Chlorella clade</taxon>
        <taxon>Chlorella</taxon>
    </lineage>
</organism>
<dbReference type="InParanoid" id="E1ZKF1"/>
<gene>
    <name evidence="10" type="ORF">CHLNCDRAFT_58466</name>
</gene>
<keyword evidence="3 7" id="KW-0479">Metal-binding</keyword>
<dbReference type="GeneID" id="17353095"/>
<dbReference type="PANTHER" id="PTHR24291">
    <property type="entry name" value="CYTOCHROME P450 FAMILY 4"/>
    <property type="match status" value="1"/>
</dbReference>
<dbReference type="OMA" id="ITTDHER"/>
<reference evidence="10 11" key="1">
    <citation type="journal article" date="2010" name="Plant Cell">
        <title>The Chlorella variabilis NC64A genome reveals adaptation to photosymbiosis, coevolution with viruses, and cryptic sex.</title>
        <authorList>
            <person name="Blanc G."/>
            <person name="Duncan G."/>
            <person name="Agarkova I."/>
            <person name="Borodovsky M."/>
            <person name="Gurnon J."/>
            <person name="Kuo A."/>
            <person name="Lindquist E."/>
            <person name="Lucas S."/>
            <person name="Pangilinan J."/>
            <person name="Polle J."/>
            <person name="Salamov A."/>
            <person name="Terry A."/>
            <person name="Yamada T."/>
            <person name="Dunigan D.D."/>
            <person name="Grigoriev I.V."/>
            <person name="Claverie J.M."/>
            <person name="Van Etten J.L."/>
        </authorList>
    </citation>
    <scope>NUCLEOTIDE SEQUENCE [LARGE SCALE GENOMIC DNA]</scope>
    <source>
        <strain evidence="10 11">NC64A</strain>
    </source>
</reference>
<proteinExistence type="inferred from homology"/>
<dbReference type="InterPro" id="IPR017972">
    <property type="entry name" value="Cyt_P450_CS"/>
</dbReference>
<evidence type="ECO:0000256" key="6">
    <source>
        <dbReference type="ARBA" id="ARBA00023033"/>
    </source>
</evidence>
<name>E1ZKF1_CHLVA</name>
<evidence type="ECO:0000313" key="11">
    <source>
        <dbReference type="Proteomes" id="UP000008141"/>
    </source>
</evidence>
<evidence type="ECO:0000256" key="2">
    <source>
        <dbReference type="ARBA" id="ARBA00022617"/>
    </source>
</evidence>
<dbReference type="GO" id="GO:0016705">
    <property type="term" value="F:oxidoreductase activity, acting on paired donors, with incorporation or reduction of molecular oxygen"/>
    <property type="evidence" value="ECO:0007669"/>
    <property type="project" value="InterPro"/>
</dbReference>
<dbReference type="Proteomes" id="UP000008141">
    <property type="component" value="Unassembled WGS sequence"/>
</dbReference>
<keyword evidence="11" id="KW-1185">Reference proteome</keyword>
<sequence>MLATTPSPASSLWQPTCRCLPAPAVRPRPQANGRGAKLRGSAAAGPAEGATASCPFAAASAALQGWQQGAAQQQEEGDGAMQTPGPSPFSLQSLMDVSLIFTEGLHEAMLRFSARYGPVSRFANPSALNGAAGWVFLNSPGDIAHVCAANPKNYAERFLPDIYKFVTHEKGLLGSGGDYNRRHRRLCGPPFRSGELLRKFGEVVVDRVSRVADTFVSQPGPFATNVAVQTQRLTLDVVGLTAFSHDFGECQAIARDVGGRAQPSESDQDRLLWAVNAFGQVLGEVFITPMPLLRLMDAVGLRQLRTLREAVGVMRSSMLGVIAERRQHLAAAAGSDGAGAAGGAAEAEAADLLDMLLQATDDNGVPMTDEELWEDVHDVMGAGHETTATTAAAAIYAISAHPEVEARLVQELESVLGGRPATYDDVQSGRLPYLEAVIKEVLRLYPAIPIFPRQAAEADTLPSGHRILKGDVVFMSTYALHRSPDVWEEPLRFDPDRFLGERGAALHRFQWLPFGSGPRMCLGAAFAQMSVSLMVATLLQRCRFTPLHPTTQLIPAAYDITLNFDRTNGLRMEVAPR</sequence>
<dbReference type="InterPro" id="IPR050196">
    <property type="entry name" value="Cytochrome_P450_Monoox"/>
</dbReference>
<dbReference type="RefSeq" id="XP_005845783.1">
    <property type="nucleotide sequence ID" value="XM_005845721.1"/>
</dbReference>
<keyword evidence="4 8" id="KW-0560">Oxidoreductase</keyword>
<dbReference type="InterPro" id="IPR036396">
    <property type="entry name" value="Cyt_P450_sf"/>
</dbReference>
<evidence type="ECO:0000256" key="9">
    <source>
        <dbReference type="SAM" id="MobiDB-lite"/>
    </source>
</evidence>
<protein>
    <recommendedName>
        <fullName evidence="12">Cytochrome P450</fullName>
    </recommendedName>
</protein>
<dbReference type="EMBL" id="GL433850">
    <property type="protein sequence ID" value="EFN53681.1"/>
    <property type="molecule type" value="Genomic_DNA"/>
</dbReference>
<keyword evidence="6 8" id="KW-0503">Monooxygenase</keyword>
<dbReference type="PRINTS" id="PR00463">
    <property type="entry name" value="EP450I"/>
</dbReference>
<dbReference type="GO" id="GO:0004497">
    <property type="term" value="F:monooxygenase activity"/>
    <property type="evidence" value="ECO:0007669"/>
    <property type="project" value="UniProtKB-KW"/>
</dbReference>
<dbReference type="STRING" id="554065.E1ZKF1"/>
<feature type="region of interest" description="Disordered" evidence="9">
    <location>
        <begin position="65"/>
        <end position="87"/>
    </location>
</feature>
<dbReference type="AlphaFoldDB" id="E1ZKF1"/>
<dbReference type="Pfam" id="PF00067">
    <property type="entry name" value="p450"/>
    <property type="match status" value="1"/>
</dbReference>
<dbReference type="OrthoDB" id="1470350at2759"/>
<feature type="binding site" description="axial binding residue" evidence="7">
    <location>
        <position position="521"/>
    </location>
    <ligand>
        <name>heme</name>
        <dbReference type="ChEBI" id="CHEBI:30413"/>
    </ligand>
    <ligandPart>
        <name>Fe</name>
        <dbReference type="ChEBI" id="CHEBI:18248"/>
    </ligandPart>
</feature>
<dbReference type="KEGG" id="cvr:CHLNCDRAFT_58466"/>
<comment type="similarity">
    <text evidence="1 8">Belongs to the cytochrome P450 family.</text>
</comment>
<evidence type="ECO:0000256" key="7">
    <source>
        <dbReference type="PIRSR" id="PIRSR602401-1"/>
    </source>
</evidence>
<feature type="region of interest" description="Disordered" evidence="9">
    <location>
        <begin position="24"/>
        <end position="44"/>
    </location>
</feature>
<dbReference type="InterPro" id="IPR002401">
    <property type="entry name" value="Cyt_P450_E_grp-I"/>
</dbReference>
<dbReference type="Gene3D" id="1.10.630.10">
    <property type="entry name" value="Cytochrome P450"/>
    <property type="match status" value="1"/>
</dbReference>
<keyword evidence="5 7" id="KW-0408">Iron</keyword>
<dbReference type="GO" id="GO:0005506">
    <property type="term" value="F:iron ion binding"/>
    <property type="evidence" value="ECO:0007669"/>
    <property type="project" value="InterPro"/>
</dbReference>
<evidence type="ECO:0000256" key="1">
    <source>
        <dbReference type="ARBA" id="ARBA00010617"/>
    </source>
</evidence>
<feature type="compositionally biased region" description="Low complexity" evidence="9">
    <location>
        <begin position="65"/>
        <end position="82"/>
    </location>
</feature>
<evidence type="ECO:0000313" key="10">
    <source>
        <dbReference type="EMBL" id="EFN53681.1"/>
    </source>
</evidence>
<dbReference type="PANTHER" id="PTHR24291:SF50">
    <property type="entry name" value="BIFUNCTIONAL ALBAFLAVENONE MONOOXYGENASE_TERPENE SYNTHASE"/>
    <property type="match status" value="1"/>
</dbReference>
<accession>E1ZKF1</accession>
<evidence type="ECO:0000256" key="8">
    <source>
        <dbReference type="RuleBase" id="RU000461"/>
    </source>
</evidence>
<dbReference type="SUPFAM" id="SSF48264">
    <property type="entry name" value="Cytochrome P450"/>
    <property type="match status" value="1"/>
</dbReference>
<evidence type="ECO:0008006" key="12">
    <source>
        <dbReference type="Google" id="ProtNLM"/>
    </source>
</evidence>
<evidence type="ECO:0000256" key="4">
    <source>
        <dbReference type="ARBA" id="ARBA00023002"/>
    </source>
</evidence>
<comment type="cofactor">
    <cofactor evidence="7">
        <name>heme</name>
        <dbReference type="ChEBI" id="CHEBI:30413"/>
    </cofactor>
</comment>
<dbReference type="GO" id="GO:0020037">
    <property type="term" value="F:heme binding"/>
    <property type="evidence" value="ECO:0007669"/>
    <property type="project" value="InterPro"/>
</dbReference>
<dbReference type="InterPro" id="IPR001128">
    <property type="entry name" value="Cyt_P450"/>
</dbReference>
<dbReference type="eggNOG" id="KOG0157">
    <property type="taxonomic scope" value="Eukaryota"/>
</dbReference>
<keyword evidence="2 7" id="KW-0349">Heme</keyword>
<dbReference type="PROSITE" id="PS00086">
    <property type="entry name" value="CYTOCHROME_P450"/>
    <property type="match status" value="1"/>
</dbReference>